<gene>
    <name evidence="6" type="ORF">D9K81_05815</name>
</gene>
<evidence type="ECO:0000313" key="6">
    <source>
        <dbReference type="EMBL" id="RLL22721.1"/>
    </source>
</evidence>
<proteinExistence type="inferred from homology"/>
<reference evidence="6 7" key="1">
    <citation type="submission" date="2018-09" db="EMBL/GenBank/DDBJ databases">
        <title>The draft genome of Acinetobacter sp. strains.</title>
        <authorList>
            <person name="Qin J."/>
            <person name="Feng Y."/>
            <person name="Zong Z."/>
        </authorList>
    </citation>
    <scope>NUCLEOTIDE SEQUENCE [LARGE SCALE GENOMIC DNA]</scope>
    <source>
        <strain evidence="6 7">WCHAc060005</strain>
    </source>
</reference>
<dbReference type="RefSeq" id="WP_120374358.1">
    <property type="nucleotide sequence ID" value="NZ_RCHC01000005.1"/>
</dbReference>
<keyword evidence="1" id="KW-0479">Metal-binding</keyword>
<name>A0ABX9TXU3_9GAMM</name>
<dbReference type="InterPro" id="IPR050884">
    <property type="entry name" value="CNP_phosphodiesterase-III"/>
</dbReference>
<evidence type="ECO:0000256" key="1">
    <source>
        <dbReference type="ARBA" id="ARBA00022723"/>
    </source>
</evidence>
<evidence type="ECO:0000256" key="2">
    <source>
        <dbReference type="ARBA" id="ARBA00022801"/>
    </source>
</evidence>
<organism evidence="6 7">
    <name type="scientific">Acinetobacter chengduensis</name>
    <dbReference type="NCBI Taxonomy" id="2420890"/>
    <lineage>
        <taxon>Bacteria</taxon>
        <taxon>Pseudomonadati</taxon>
        <taxon>Pseudomonadota</taxon>
        <taxon>Gammaproteobacteria</taxon>
        <taxon>Moraxellales</taxon>
        <taxon>Moraxellaceae</taxon>
        <taxon>Acinetobacter</taxon>
    </lineage>
</organism>
<dbReference type="SUPFAM" id="SSF56300">
    <property type="entry name" value="Metallo-dependent phosphatases"/>
    <property type="match status" value="1"/>
</dbReference>
<evidence type="ECO:0000256" key="4">
    <source>
        <dbReference type="ARBA" id="ARBA00025742"/>
    </source>
</evidence>
<evidence type="ECO:0000256" key="3">
    <source>
        <dbReference type="ARBA" id="ARBA00023004"/>
    </source>
</evidence>
<dbReference type="Proteomes" id="UP000280271">
    <property type="component" value="Unassembled WGS sequence"/>
</dbReference>
<comment type="caution">
    <text evidence="6">The sequence shown here is derived from an EMBL/GenBank/DDBJ whole genome shotgun (WGS) entry which is preliminary data.</text>
</comment>
<feature type="domain" description="Calcineurin-like phosphoesterase" evidence="5">
    <location>
        <begin position="3"/>
        <end position="189"/>
    </location>
</feature>
<keyword evidence="7" id="KW-1185">Reference proteome</keyword>
<protein>
    <submittedName>
        <fullName evidence="6">3',5'-cyclic-nucleotide phosphodiesterase</fullName>
    </submittedName>
</protein>
<dbReference type="PANTHER" id="PTHR42988:SF2">
    <property type="entry name" value="CYCLIC NUCLEOTIDE PHOSPHODIESTERASE CBUA0032-RELATED"/>
    <property type="match status" value="1"/>
</dbReference>
<dbReference type="InterPro" id="IPR029052">
    <property type="entry name" value="Metallo-depent_PP-like"/>
</dbReference>
<accession>A0ABX9TXU3</accession>
<dbReference type="Pfam" id="PF00149">
    <property type="entry name" value="Metallophos"/>
    <property type="match status" value="1"/>
</dbReference>
<evidence type="ECO:0000313" key="7">
    <source>
        <dbReference type="Proteomes" id="UP000280271"/>
    </source>
</evidence>
<dbReference type="PANTHER" id="PTHR42988">
    <property type="entry name" value="PHOSPHOHYDROLASE"/>
    <property type="match status" value="1"/>
</dbReference>
<dbReference type="InterPro" id="IPR004843">
    <property type="entry name" value="Calcineurin-like_PHP"/>
</dbReference>
<dbReference type="EMBL" id="RCHC01000005">
    <property type="protein sequence ID" value="RLL22721.1"/>
    <property type="molecule type" value="Genomic_DNA"/>
</dbReference>
<keyword evidence="2" id="KW-0378">Hydrolase</keyword>
<keyword evidence="3" id="KW-0408">Iron</keyword>
<sequence>MLVHLSDLHFGTEQPECIRALEAFCAKHQPEAIVVSGDLTQRARFKQFYSCRQFLDRLKCPYLVVPGNHDIPLFHLWNRFFSPFARYQLFFGNMEMTLETEHFFLVGVNSIRRRFHTRGHISLSQITRVDQHLKQAPRHKLKYVVAHQPFYIPPQDKEGVKDCPVLGRMALQTWAQNGLNGLLHGHLHQSARYDLNDIYQLGCVHPIWDIHAGTATSHRLHHGVTNSFNTLDLHGNMQSYVFDVASQQFCLA</sequence>
<comment type="similarity">
    <text evidence="4">Belongs to the cyclic nucleotide phosphodiesterase class-III family.</text>
</comment>
<dbReference type="CDD" id="cd07400">
    <property type="entry name" value="MPP_1"/>
    <property type="match status" value="1"/>
</dbReference>
<evidence type="ECO:0000259" key="5">
    <source>
        <dbReference type="Pfam" id="PF00149"/>
    </source>
</evidence>
<dbReference type="Gene3D" id="3.60.21.10">
    <property type="match status" value="1"/>
</dbReference>